<dbReference type="GO" id="GO:0016485">
    <property type="term" value="P:protein processing"/>
    <property type="evidence" value="ECO:0007669"/>
    <property type="project" value="InterPro"/>
</dbReference>
<keyword evidence="1" id="KW-0645">Protease</keyword>
<sequence length="76" mass="8185">MRNHAFHQYNSGKTTLSASGMLLPDTLYDADAANGALRSSIRDLGLVLTVASVVEPFLSQQHREGNSQVWGGLSLL</sequence>
<protein>
    <submittedName>
        <fullName evidence="1">Glyoxysomal processing protease glyoxysomal-like isoform X1</fullName>
    </submittedName>
</protein>
<accession>A0A2P2KD52</accession>
<dbReference type="EMBL" id="GGEC01023158">
    <property type="protein sequence ID" value="MBX03642.1"/>
    <property type="molecule type" value="Transcribed_RNA"/>
</dbReference>
<dbReference type="GO" id="GO:0005777">
    <property type="term" value="C:peroxisome"/>
    <property type="evidence" value="ECO:0007669"/>
    <property type="project" value="InterPro"/>
</dbReference>
<organism evidence="1">
    <name type="scientific">Rhizophora mucronata</name>
    <name type="common">Asiatic mangrove</name>
    <dbReference type="NCBI Taxonomy" id="61149"/>
    <lineage>
        <taxon>Eukaryota</taxon>
        <taxon>Viridiplantae</taxon>
        <taxon>Streptophyta</taxon>
        <taxon>Embryophyta</taxon>
        <taxon>Tracheophyta</taxon>
        <taxon>Spermatophyta</taxon>
        <taxon>Magnoliopsida</taxon>
        <taxon>eudicotyledons</taxon>
        <taxon>Gunneridae</taxon>
        <taxon>Pentapetalae</taxon>
        <taxon>rosids</taxon>
        <taxon>fabids</taxon>
        <taxon>Malpighiales</taxon>
        <taxon>Rhizophoraceae</taxon>
        <taxon>Rhizophora</taxon>
    </lineage>
</organism>
<dbReference type="PANTHER" id="PTHR21004">
    <property type="entry name" value="SERINE PROTEASE-RELATED"/>
    <property type="match status" value="1"/>
</dbReference>
<name>A0A2P2KD52_RHIMU</name>
<keyword evidence="1" id="KW-0378">Hydrolase</keyword>
<proteinExistence type="predicted"/>
<dbReference type="GO" id="GO:0004252">
    <property type="term" value="F:serine-type endopeptidase activity"/>
    <property type="evidence" value="ECO:0007669"/>
    <property type="project" value="InterPro"/>
</dbReference>
<reference evidence="1" key="1">
    <citation type="submission" date="2018-02" db="EMBL/GenBank/DDBJ databases">
        <title>Rhizophora mucronata_Transcriptome.</title>
        <authorList>
            <person name="Meera S.P."/>
            <person name="Sreeshan A."/>
            <person name="Augustine A."/>
        </authorList>
    </citation>
    <scope>NUCLEOTIDE SEQUENCE</scope>
    <source>
        <tissue evidence="1">Leaf</tissue>
    </source>
</reference>
<dbReference type="AlphaFoldDB" id="A0A2P2KD52"/>
<evidence type="ECO:0000313" key="1">
    <source>
        <dbReference type="EMBL" id="MBX03642.1"/>
    </source>
</evidence>
<dbReference type="InterPro" id="IPR039245">
    <property type="entry name" value="TYSND1/DEG15"/>
</dbReference>
<dbReference type="PANTHER" id="PTHR21004:SF0">
    <property type="entry name" value="PEROXISOMAL LEADER PEPTIDE-PROCESSING PROTEASE"/>
    <property type="match status" value="1"/>
</dbReference>